<dbReference type="PANTHER" id="PTHR47152:SF4">
    <property type="entry name" value="SLR0445 PROTEIN"/>
    <property type="match status" value="1"/>
</dbReference>
<keyword evidence="3" id="KW-1185">Reference proteome</keyword>
<dbReference type="InterPro" id="IPR011335">
    <property type="entry name" value="Restrct_endonuc-II-like"/>
</dbReference>
<dbReference type="InterPro" id="IPR008538">
    <property type="entry name" value="Uma2"/>
</dbReference>
<dbReference type="RefSeq" id="WP_071455477.1">
    <property type="nucleotide sequence ID" value="NZ_CP017675.1"/>
</dbReference>
<dbReference type="Gene3D" id="3.90.1570.10">
    <property type="entry name" value="tt1808, chain A"/>
    <property type="match status" value="1"/>
</dbReference>
<organism evidence="2 3">
    <name type="scientific">Gloeomargarita lithophora Alchichica-D10</name>
    <dbReference type="NCBI Taxonomy" id="1188229"/>
    <lineage>
        <taxon>Bacteria</taxon>
        <taxon>Bacillati</taxon>
        <taxon>Cyanobacteriota</taxon>
        <taxon>Cyanophyceae</taxon>
        <taxon>Gloeomargaritales</taxon>
        <taxon>Gloeomargaritaceae</taxon>
        <taxon>Gloeomargarita</taxon>
    </lineage>
</organism>
<dbReference type="Proteomes" id="UP000180235">
    <property type="component" value="Chromosome"/>
</dbReference>
<reference evidence="2 3" key="1">
    <citation type="submission" date="2016-10" db="EMBL/GenBank/DDBJ databases">
        <title>Description of Gloeomargarita lithophora gen. nov., sp. nov., a thylakoid-bearing basal-branching cyanobacterium with intracellular carbonates, and proposal for Gloeomargaritales ord. nov.</title>
        <authorList>
            <person name="Moreira D."/>
            <person name="Tavera R."/>
            <person name="Benzerara K."/>
            <person name="Skouri-Panet F."/>
            <person name="Couradeau E."/>
            <person name="Gerard E."/>
            <person name="Loussert C."/>
            <person name="Novelo E."/>
            <person name="Zivanovic Y."/>
            <person name="Lopez-Garcia P."/>
        </authorList>
    </citation>
    <scope>NUCLEOTIDE SEQUENCE [LARGE SCALE GENOMIC DNA]</scope>
    <source>
        <strain evidence="2 3">D10</strain>
    </source>
</reference>
<proteinExistence type="predicted"/>
<dbReference type="PANTHER" id="PTHR47152">
    <property type="entry name" value="SLR2084 PROTEIN-RELATED"/>
    <property type="match status" value="1"/>
</dbReference>
<dbReference type="CDD" id="cd06260">
    <property type="entry name" value="DUF820-like"/>
    <property type="match status" value="1"/>
</dbReference>
<gene>
    <name evidence="2" type="ORF">GlitD10_2798</name>
</gene>
<dbReference type="STRING" id="1188229.GlitD10_2798"/>
<dbReference type="OrthoDB" id="5768410at2"/>
<evidence type="ECO:0000259" key="1">
    <source>
        <dbReference type="Pfam" id="PF05685"/>
    </source>
</evidence>
<dbReference type="AlphaFoldDB" id="A0A1J0AGT8"/>
<dbReference type="EMBL" id="CP017675">
    <property type="protein sequence ID" value="APB35141.1"/>
    <property type="molecule type" value="Genomic_DNA"/>
</dbReference>
<dbReference type="Pfam" id="PF05685">
    <property type="entry name" value="Uma2"/>
    <property type="match status" value="1"/>
</dbReference>
<sequence length="202" mass="23173">MMQQLQSQTHPTPGVILHDISWQEYERLLEILSDKNPGLHLNYLAGVLEIMPRSSEHEQIKKMIARLLEIYALERGIALYSCGSTTLRNQSNQRGLEPDESYCIGTRKLIPDVAVEVIVTSGGLNRLEIYRGLGVMELWQWQNQQLTIQFLNTSQMTYELTNESRFFSGLSASIVSNYLNPNQEPQMLSAFRRFLQQSQGHD</sequence>
<accession>A0A1J0AGT8</accession>
<dbReference type="SUPFAM" id="SSF52980">
    <property type="entry name" value="Restriction endonuclease-like"/>
    <property type="match status" value="1"/>
</dbReference>
<evidence type="ECO:0000313" key="3">
    <source>
        <dbReference type="Proteomes" id="UP000180235"/>
    </source>
</evidence>
<dbReference type="InterPro" id="IPR012296">
    <property type="entry name" value="Nuclease_put_TT1808"/>
</dbReference>
<protein>
    <submittedName>
        <fullName evidence="2">Uncharacterized protein conserved in cyanobacteria</fullName>
    </submittedName>
</protein>
<dbReference type="KEGG" id="glt:GlitD10_2798"/>
<evidence type="ECO:0000313" key="2">
    <source>
        <dbReference type="EMBL" id="APB35141.1"/>
    </source>
</evidence>
<feature type="domain" description="Putative restriction endonuclease" evidence="1">
    <location>
        <begin position="22"/>
        <end position="162"/>
    </location>
</feature>
<name>A0A1J0AGT8_9CYAN</name>